<dbReference type="EMBL" id="OR387115">
    <property type="protein sequence ID" value="XDR06181.1"/>
    <property type="molecule type" value="Genomic_DNA"/>
</dbReference>
<sequence>MNQHVFPDQRADLAIHEGRQYRNQILVSESSLYRLIMRSNVATPTGRPAVVDWG</sequence>
<evidence type="ECO:0000313" key="1">
    <source>
        <dbReference type="EMBL" id="XDR06181.1"/>
    </source>
</evidence>
<proteinExistence type="predicted"/>
<reference evidence="1" key="1">
    <citation type="submission" date="2023-07" db="EMBL/GenBank/DDBJ databases">
        <title>Novel Phage-like Particles from Mycolicibacterium aichiense.</title>
        <authorList>
            <person name="Saha M.S."/>
            <person name="Roman A."/>
            <person name="Doherty M."/>
            <person name="Shijo M."/>
            <person name="Riddick Z."/>
        </authorList>
    </citation>
    <scope>NUCLEOTIDE SEQUENCE</scope>
</reference>
<accession>A0AB39U299</accession>
<organism evidence="1">
    <name type="scientific">Mycolicibacterium phage JSForest1</name>
    <dbReference type="NCBI Taxonomy" id="3240806"/>
    <lineage>
        <taxon>Viruses</taxon>
        <taxon>Duplodnaviria</taxon>
        <taxon>Heunggongvirae</taxon>
        <taxon>Uroviricota</taxon>
        <taxon>Caudoviricetes</taxon>
    </lineage>
</organism>
<name>A0AB39U299_9CAUD</name>
<protein>
    <submittedName>
        <fullName evidence="1">Uncharacterized protein</fullName>
    </submittedName>
</protein>